<evidence type="ECO:0000256" key="1">
    <source>
        <dbReference type="SAM" id="MobiDB-lite"/>
    </source>
</evidence>
<dbReference type="InParanoid" id="A0A1J7ICC8"/>
<dbReference type="AlphaFoldDB" id="A0A1J7ICC8"/>
<dbReference type="Proteomes" id="UP000182658">
    <property type="component" value="Unassembled WGS sequence"/>
</dbReference>
<gene>
    <name evidence="2" type="ORF">CONLIGDRAFT_684959</name>
</gene>
<reference evidence="2 3" key="1">
    <citation type="submission" date="2016-10" db="EMBL/GenBank/DDBJ databases">
        <title>Draft genome sequence of Coniochaeta ligniaria NRRL30616, a lignocellulolytic fungus for bioabatement of inhibitors in plant biomass hydrolysates.</title>
        <authorList>
            <consortium name="DOE Joint Genome Institute"/>
            <person name="Jimenez D.J."/>
            <person name="Hector R.E."/>
            <person name="Riley R."/>
            <person name="Sun H."/>
            <person name="Grigoriev I.V."/>
            <person name="Van Elsas J.D."/>
            <person name="Nichols N.N."/>
        </authorList>
    </citation>
    <scope>NUCLEOTIDE SEQUENCE [LARGE SCALE GENOMIC DNA]</scope>
    <source>
        <strain evidence="2 3">NRRL 30616</strain>
    </source>
</reference>
<feature type="region of interest" description="Disordered" evidence="1">
    <location>
        <begin position="51"/>
        <end position="77"/>
    </location>
</feature>
<keyword evidence="3" id="KW-1185">Reference proteome</keyword>
<protein>
    <submittedName>
        <fullName evidence="2">Uncharacterized protein</fullName>
    </submittedName>
</protein>
<accession>A0A1J7ICC8</accession>
<evidence type="ECO:0000313" key="2">
    <source>
        <dbReference type="EMBL" id="OIW25085.1"/>
    </source>
</evidence>
<proteinExistence type="predicted"/>
<sequence length="146" mass="16283">MTEDTHVAERLSMVPPEKVFASGPGNVHMKLATQEVARLAAVDLTRRNARNKLKVASQHGSSDKDVDMEGTQPGPDNTDKAVFSECLRKCPLFLLTIEQVQVYSLRRHNTTGRREGDVGDTGIMSASFWRPQRLRSSMIDSPNILY</sequence>
<name>A0A1J7ICC8_9PEZI</name>
<dbReference type="EMBL" id="KV875102">
    <property type="protein sequence ID" value="OIW25085.1"/>
    <property type="molecule type" value="Genomic_DNA"/>
</dbReference>
<organism evidence="2 3">
    <name type="scientific">Coniochaeta ligniaria NRRL 30616</name>
    <dbReference type="NCBI Taxonomy" id="1408157"/>
    <lineage>
        <taxon>Eukaryota</taxon>
        <taxon>Fungi</taxon>
        <taxon>Dikarya</taxon>
        <taxon>Ascomycota</taxon>
        <taxon>Pezizomycotina</taxon>
        <taxon>Sordariomycetes</taxon>
        <taxon>Sordariomycetidae</taxon>
        <taxon>Coniochaetales</taxon>
        <taxon>Coniochaetaceae</taxon>
        <taxon>Coniochaeta</taxon>
    </lineage>
</organism>
<evidence type="ECO:0000313" key="3">
    <source>
        <dbReference type="Proteomes" id="UP000182658"/>
    </source>
</evidence>